<dbReference type="EMBL" id="JABSTQ010010933">
    <property type="protein sequence ID" value="KAG0416647.1"/>
    <property type="molecule type" value="Genomic_DNA"/>
</dbReference>
<keyword evidence="2" id="KW-1185">Reference proteome</keyword>
<evidence type="ECO:0000313" key="1">
    <source>
        <dbReference type="EMBL" id="KAG0416647.1"/>
    </source>
</evidence>
<comment type="caution">
    <text evidence="1">The sequence shown here is derived from an EMBL/GenBank/DDBJ whole genome shotgun (WGS) entry which is preliminary data.</text>
</comment>
<sequence length="503" mass="54963">MNGRVHGLLFGHSFRKCAGRLSVGTMDSFLPANPFVKQPQVEEQLLAELRASCGQVRKHHVPVIGERSPPSSWESETRGRSRVQDDASGADERWRQLRRWLSLPPQYTTVRVNTRGTSVEQARVAVQEHLGTSHVRLGEAPLVLLHPCLDELLLVVSRQCRVQVVPSSREVVVDADCGQAVLRGAHVFVPGVLGAPKGLEAGERVAVFADLEGSCLRGYARPYRGERAFLGNGIALVSRRDIFVSQLARGVAVRMTEPLFGCPPLNGLMTEALLLQNLPSVLCGRVLGPRPGESVLDMCAAPGGKTTHLATLMDDTGLLVALDRAESRLSRVRALCDLWGLSCVRAHAHDANDYQGLRATVQDLPERFDRVLLDAPCSGLGQRPLLACRQTAGQLRSYPPQQRALLDTAVRLLKPGGTLVYSTCTLTTAENEAIVAWALARFPELCLVPQEPHLGGVGRAGAGLDDDQRHLVQRFEGQQVWPESQDYNVDTIGFFIACFRKAE</sequence>
<organism evidence="1 2">
    <name type="scientific">Ixodes persulcatus</name>
    <name type="common">Taiga tick</name>
    <dbReference type="NCBI Taxonomy" id="34615"/>
    <lineage>
        <taxon>Eukaryota</taxon>
        <taxon>Metazoa</taxon>
        <taxon>Ecdysozoa</taxon>
        <taxon>Arthropoda</taxon>
        <taxon>Chelicerata</taxon>
        <taxon>Arachnida</taxon>
        <taxon>Acari</taxon>
        <taxon>Parasitiformes</taxon>
        <taxon>Ixodida</taxon>
        <taxon>Ixodoidea</taxon>
        <taxon>Ixodidae</taxon>
        <taxon>Ixodinae</taxon>
        <taxon>Ixodes</taxon>
    </lineage>
</organism>
<dbReference type="Proteomes" id="UP000805193">
    <property type="component" value="Unassembled WGS sequence"/>
</dbReference>
<proteinExistence type="predicted"/>
<evidence type="ECO:0000313" key="2">
    <source>
        <dbReference type="Proteomes" id="UP000805193"/>
    </source>
</evidence>
<name>A0AC60PBF9_IXOPE</name>
<protein>
    <submittedName>
        <fullName evidence="1">Uncharacterized protein</fullName>
    </submittedName>
</protein>
<accession>A0AC60PBF9</accession>
<reference evidence="1 2" key="1">
    <citation type="journal article" date="2020" name="Cell">
        <title>Large-Scale Comparative Analyses of Tick Genomes Elucidate Their Genetic Diversity and Vector Capacities.</title>
        <authorList>
            <consortium name="Tick Genome and Microbiome Consortium (TIGMIC)"/>
            <person name="Jia N."/>
            <person name="Wang J."/>
            <person name="Shi W."/>
            <person name="Du L."/>
            <person name="Sun Y."/>
            <person name="Zhan W."/>
            <person name="Jiang J.F."/>
            <person name="Wang Q."/>
            <person name="Zhang B."/>
            <person name="Ji P."/>
            <person name="Bell-Sakyi L."/>
            <person name="Cui X.M."/>
            <person name="Yuan T.T."/>
            <person name="Jiang B.G."/>
            <person name="Yang W.F."/>
            <person name="Lam T.T."/>
            <person name="Chang Q.C."/>
            <person name="Ding S.J."/>
            <person name="Wang X.J."/>
            <person name="Zhu J.G."/>
            <person name="Ruan X.D."/>
            <person name="Zhao L."/>
            <person name="Wei J.T."/>
            <person name="Ye R.Z."/>
            <person name="Que T.C."/>
            <person name="Du C.H."/>
            <person name="Zhou Y.H."/>
            <person name="Cheng J.X."/>
            <person name="Dai P.F."/>
            <person name="Guo W.B."/>
            <person name="Han X.H."/>
            <person name="Huang E.J."/>
            <person name="Li L.F."/>
            <person name="Wei W."/>
            <person name="Gao Y.C."/>
            <person name="Liu J.Z."/>
            <person name="Shao H.Z."/>
            <person name="Wang X."/>
            <person name="Wang C.C."/>
            <person name="Yang T.C."/>
            <person name="Huo Q.B."/>
            <person name="Li W."/>
            <person name="Chen H.Y."/>
            <person name="Chen S.E."/>
            <person name="Zhou L.G."/>
            <person name="Ni X.B."/>
            <person name="Tian J.H."/>
            <person name="Sheng Y."/>
            <person name="Liu T."/>
            <person name="Pan Y.S."/>
            <person name="Xia L.Y."/>
            <person name="Li J."/>
            <person name="Zhao F."/>
            <person name="Cao W.C."/>
        </authorList>
    </citation>
    <scope>NUCLEOTIDE SEQUENCE [LARGE SCALE GENOMIC DNA]</scope>
    <source>
        <strain evidence="1">Iper-2018</strain>
    </source>
</reference>
<gene>
    <name evidence="1" type="ORF">HPB47_006247</name>
</gene>